<dbReference type="STRING" id="739143.SAMN05216297_101197"/>
<dbReference type="GO" id="GO:0043565">
    <property type="term" value="F:sequence-specific DNA binding"/>
    <property type="evidence" value="ECO:0007669"/>
    <property type="project" value="InterPro"/>
</dbReference>
<reference evidence="3" key="1">
    <citation type="submission" date="2016-10" db="EMBL/GenBank/DDBJ databases">
        <authorList>
            <person name="Varghese N."/>
            <person name="Submissions S."/>
        </authorList>
    </citation>
    <scope>NUCLEOTIDE SEQUENCE [LARGE SCALE GENOMIC DNA]</scope>
    <source>
        <strain evidence="3">CGMCC 1.10370</strain>
    </source>
</reference>
<dbReference type="EMBL" id="FOMH01000001">
    <property type="protein sequence ID" value="SFC54184.1"/>
    <property type="molecule type" value="Genomic_DNA"/>
</dbReference>
<dbReference type="Gene3D" id="1.10.10.60">
    <property type="entry name" value="Homeodomain-like"/>
    <property type="match status" value="1"/>
</dbReference>
<name>A0A1I1K046_9FLAO</name>
<dbReference type="SMART" id="SM00342">
    <property type="entry name" value="HTH_ARAC"/>
    <property type="match status" value="1"/>
</dbReference>
<dbReference type="Pfam" id="PF20240">
    <property type="entry name" value="DUF6597"/>
    <property type="match status" value="1"/>
</dbReference>
<evidence type="ECO:0000313" key="3">
    <source>
        <dbReference type="Proteomes" id="UP000199672"/>
    </source>
</evidence>
<dbReference type="RefSeq" id="WP_091490698.1">
    <property type="nucleotide sequence ID" value="NZ_FOMH01000001.1"/>
</dbReference>
<keyword evidence="3" id="KW-1185">Reference proteome</keyword>
<dbReference type="InterPro" id="IPR046532">
    <property type="entry name" value="DUF6597"/>
</dbReference>
<feature type="domain" description="HTH araC/xylS-type" evidence="1">
    <location>
        <begin position="139"/>
        <end position="233"/>
    </location>
</feature>
<sequence>MSYKEIKPTGILSNFVQSFWYYETSETVVRHTILPDGYFDLIAEFENQSLSKVKLTGIWTTPKDIHIPKNTTFFAIRFKLLSLEYFFKTEIKSILDTTQNLPLSFWNIDSFAFDEFEKFTTVVSENLNAEIIRFTEIDNRKLKLFEFVYQHQVKTVSEISTQIFWSSRQINRYFNSQFGIPLKEFLKIVRCNAAYQEISNGNLKPQTDFFDQAHFIKEIKKYTGATPKELHRNKNDRFLQLSTREEK</sequence>
<proteinExistence type="predicted"/>
<dbReference type="OrthoDB" id="323290at2"/>
<protein>
    <submittedName>
        <fullName evidence="2">Helix-turn-helix domain-containing protein</fullName>
    </submittedName>
</protein>
<gene>
    <name evidence="2" type="ORF">SAMN05216297_101197</name>
</gene>
<dbReference type="Pfam" id="PF12833">
    <property type="entry name" value="HTH_18"/>
    <property type="match status" value="1"/>
</dbReference>
<dbReference type="Proteomes" id="UP000199672">
    <property type="component" value="Unassembled WGS sequence"/>
</dbReference>
<dbReference type="AlphaFoldDB" id="A0A1I1K046"/>
<accession>A0A1I1K046</accession>
<dbReference type="InterPro" id="IPR018060">
    <property type="entry name" value="HTH_AraC"/>
</dbReference>
<organism evidence="2 3">
    <name type="scientific">Flavobacterium phragmitis</name>
    <dbReference type="NCBI Taxonomy" id="739143"/>
    <lineage>
        <taxon>Bacteria</taxon>
        <taxon>Pseudomonadati</taxon>
        <taxon>Bacteroidota</taxon>
        <taxon>Flavobacteriia</taxon>
        <taxon>Flavobacteriales</taxon>
        <taxon>Flavobacteriaceae</taxon>
        <taxon>Flavobacterium</taxon>
    </lineage>
</organism>
<dbReference type="GO" id="GO:0003700">
    <property type="term" value="F:DNA-binding transcription factor activity"/>
    <property type="evidence" value="ECO:0007669"/>
    <property type="project" value="InterPro"/>
</dbReference>
<dbReference type="PROSITE" id="PS01124">
    <property type="entry name" value="HTH_ARAC_FAMILY_2"/>
    <property type="match status" value="1"/>
</dbReference>
<evidence type="ECO:0000259" key="1">
    <source>
        <dbReference type="PROSITE" id="PS01124"/>
    </source>
</evidence>
<evidence type="ECO:0000313" key="2">
    <source>
        <dbReference type="EMBL" id="SFC54184.1"/>
    </source>
</evidence>